<evidence type="ECO:0000256" key="4">
    <source>
        <dbReference type="PIRSR" id="PIRSR001434-2"/>
    </source>
</evidence>
<evidence type="ECO:0000313" key="6">
    <source>
        <dbReference type="EMBL" id="KTB49292.1"/>
    </source>
</evidence>
<keyword evidence="6" id="KW-0456">Lyase</keyword>
<comment type="caution">
    <text evidence="6">The sequence shown here is derived from an EMBL/GenBank/DDBJ whole genome shotgun (WGS) entry which is preliminary data.</text>
</comment>
<dbReference type="FunFam" id="3.40.640.10:FF:000009">
    <property type="entry name" value="Cystathionine gamma-synthase homolog"/>
    <property type="match status" value="1"/>
</dbReference>
<keyword evidence="3 4" id="KW-0663">Pyridoxal phosphate</keyword>
<dbReference type="Pfam" id="PF01053">
    <property type="entry name" value="Cys_Met_Meta_PP"/>
    <property type="match status" value="1"/>
</dbReference>
<dbReference type="InterPro" id="IPR015421">
    <property type="entry name" value="PyrdxlP-dep_Trfase_major"/>
</dbReference>
<dbReference type="OrthoDB" id="9780685at2"/>
<dbReference type="SUPFAM" id="SSF53383">
    <property type="entry name" value="PLP-dependent transferases"/>
    <property type="match status" value="1"/>
</dbReference>
<name>A0A0W0GL51_9CHLR</name>
<dbReference type="Proteomes" id="UP000053947">
    <property type="component" value="Unassembled WGS sequence"/>
</dbReference>
<dbReference type="EMBL" id="LFDV01000001">
    <property type="protein sequence ID" value="KTB49292.1"/>
    <property type="molecule type" value="Genomic_DNA"/>
</dbReference>
<dbReference type="CDD" id="cd00614">
    <property type="entry name" value="CGS_like"/>
    <property type="match status" value="1"/>
</dbReference>
<dbReference type="GO" id="GO:0004123">
    <property type="term" value="F:cystathionine gamma-lyase activity"/>
    <property type="evidence" value="ECO:0007669"/>
    <property type="project" value="UniProtKB-ARBA"/>
</dbReference>
<comment type="cofactor">
    <cofactor evidence="1 5">
        <name>pyridoxal 5'-phosphate</name>
        <dbReference type="ChEBI" id="CHEBI:597326"/>
    </cofactor>
</comment>
<comment type="similarity">
    <text evidence="2 5">Belongs to the trans-sulfuration enzymes family.</text>
</comment>
<evidence type="ECO:0000256" key="5">
    <source>
        <dbReference type="RuleBase" id="RU362118"/>
    </source>
</evidence>
<dbReference type="RefSeq" id="WP_058437872.1">
    <property type="nucleotide sequence ID" value="NZ_KQ758903.1"/>
</dbReference>
<sequence>MNFETAAIHSGERPDKCYGALSVPIYQTSNFVFEDIGKTRGYDYTRSGNPTRKVLEDTIARLEGGHAAFACATGMAAIATALHLLKVGDHVISCDDIYGGTYRLFQSVMSRFGIEITFACLRSRAELEAAIQPNTRMIWLETPSNPLLNITDLEMVATVAKERQIMTVLDNTFASPFFLQPVSFGIDLVVHSTTKYLNGHCDVVGGAIVTTTPELSREVGFLVNTMGVAEAPFDAWLVLRGIETLPLRMARHEENSFAVARFLKEQPGIRKVYYPGLADHPGHDIARRQMTGFGGVVSFEMEGGFDAACRVLRKLHLFALAESLGGPSSLAEHPVTMSHASMSAEHRQRVGINDGLIRLSVGLEHIDDLIADLMQALSTED</sequence>
<dbReference type="PANTHER" id="PTHR11808">
    <property type="entry name" value="TRANS-SULFURATION ENZYME FAMILY MEMBER"/>
    <property type="match status" value="1"/>
</dbReference>
<dbReference type="AlphaFoldDB" id="A0A0W0GL51"/>
<dbReference type="PIRSF" id="PIRSF001434">
    <property type="entry name" value="CGS"/>
    <property type="match status" value="1"/>
</dbReference>
<gene>
    <name evidence="6" type="ORF">DEALK_02050</name>
</gene>
<keyword evidence="7" id="KW-1185">Reference proteome</keyword>
<reference evidence="6 7" key="1">
    <citation type="submission" date="2015-06" db="EMBL/GenBank/DDBJ databases">
        <title>Genome sequence of the organohalide-respiring Dehalogenimonas alkenigignens type strain (IP3-3T).</title>
        <authorList>
            <person name="Key T.A."/>
            <person name="Richmond D.P."/>
            <person name="Bowman K.S."/>
            <person name="Cho Y.-J."/>
            <person name="Chun J."/>
            <person name="da Costa M.S."/>
            <person name="Rainey F.A."/>
            <person name="Moe W.M."/>
        </authorList>
    </citation>
    <scope>NUCLEOTIDE SEQUENCE [LARGE SCALE GENOMIC DNA]</scope>
    <source>
        <strain evidence="6 7">IP3-3</strain>
    </source>
</reference>
<protein>
    <submittedName>
        <fullName evidence="6">Cystathionine gamma-synthase</fullName>
        <ecNumber evidence="6">4.4.1.1</ecNumber>
    </submittedName>
</protein>
<evidence type="ECO:0000256" key="1">
    <source>
        <dbReference type="ARBA" id="ARBA00001933"/>
    </source>
</evidence>
<dbReference type="Gene3D" id="3.90.1150.10">
    <property type="entry name" value="Aspartate Aminotransferase, domain 1"/>
    <property type="match status" value="1"/>
</dbReference>
<accession>A0A0W0GL51</accession>
<evidence type="ECO:0000313" key="7">
    <source>
        <dbReference type="Proteomes" id="UP000053947"/>
    </source>
</evidence>
<feature type="modified residue" description="N6-(pyridoxal phosphate)lysine" evidence="4">
    <location>
        <position position="195"/>
    </location>
</feature>
<evidence type="ECO:0000256" key="2">
    <source>
        <dbReference type="ARBA" id="ARBA00009077"/>
    </source>
</evidence>
<dbReference type="InterPro" id="IPR015424">
    <property type="entry name" value="PyrdxlP-dep_Trfase"/>
</dbReference>
<dbReference type="STRING" id="1217799.DEALK_02050"/>
<organism evidence="6 7">
    <name type="scientific">Dehalogenimonas alkenigignens</name>
    <dbReference type="NCBI Taxonomy" id="1217799"/>
    <lineage>
        <taxon>Bacteria</taxon>
        <taxon>Bacillati</taxon>
        <taxon>Chloroflexota</taxon>
        <taxon>Dehalococcoidia</taxon>
        <taxon>Dehalococcoidales</taxon>
        <taxon>Dehalococcoidaceae</taxon>
        <taxon>Dehalogenimonas</taxon>
    </lineage>
</organism>
<dbReference type="GO" id="GO:0005737">
    <property type="term" value="C:cytoplasm"/>
    <property type="evidence" value="ECO:0007669"/>
    <property type="project" value="TreeGrafter"/>
</dbReference>
<dbReference type="Gene3D" id="3.40.640.10">
    <property type="entry name" value="Type I PLP-dependent aspartate aminotransferase-like (Major domain)"/>
    <property type="match status" value="1"/>
</dbReference>
<dbReference type="GO" id="GO:0030170">
    <property type="term" value="F:pyridoxal phosphate binding"/>
    <property type="evidence" value="ECO:0007669"/>
    <property type="project" value="InterPro"/>
</dbReference>
<dbReference type="FunFam" id="3.90.1150.10:FF:000008">
    <property type="entry name" value="Cystathionine gamma-synthase"/>
    <property type="match status" value="1"/>
</dbReference>
<evidence type="ECO:0000256" key="3">
    <source>
        <dbReference type="ARBA" id="ARBA00022898"/>
    </source>
</evidence>
<dbReference type="InterPro" id="IPR000277">
    <property type="entry name" value="Cys/Met-Metab_PyrdxlP-dep_enz"/>
</dbReference>
<dbReference type="InterPro" id="IPR015422">
    <property type="entry name" value="PyrdxlP-dep_Trfase_small"/>
</dbReference>
<dbReference type="PATRIC" id="fig|1217799.6.peg.209"/>
<dbReference type="EC" id="4.4.1.1" evidence="6"/>
<dbReference type="GO" id="GO:0019346">
    <property type="term" value="P:transsulfuration"/>
    <property type="evidence" value="ECO:0007669"/>
    <property type="project" value="InterPro"/>
</dbReference>
<proteinExistence type="inferred from homology"/>